<evidence type="ECO:0000256" key="3">
    <source>
        <dbReference type="ARBA" id="ARBA00022475"/>
    </source>
</evidence>
<dbReference type="PANTHER" id="PTHR43528">
    <property type="entry name" value="ALPHA-KETOGLUTARATE PERMEASE"/>
    <property type="match status" value="1"/>
</dbReference>
<keyword evidence="6 8" id="KW-1133">Transmembrane helix</keyword>
<proteinExistence type="predicted"/>
<evidence type="ECO:0000256" key="2">
    <source>
        <dbReference type="ARBA" id="ARBA00022448"/>
    </source>
</evidence>
<feature type="transmembrane region" description="Helical" evidence="8">
    <location>
        <begin position="160"/>
        <end position="185"/>
    </location>
</feature>
<feature type="transmembrane region" description="Helical" evidence="8">
    <location>
        <begin position="22"/>
        <end position="45"/>
    </location>
</feature>
<name>A0ABP9TW62_9RICK</name>
<dbReference type="EMBL" id="BAABMM010000044">
    <property type="protein sequence ID" value="GAA5253078.1"/>
    <property type="molecule type" value="Genomic_DNA"/>
</dbReference>
<keyword evidence="5" id="KW-0769">Symport</keyword>
<dbReference type="InterPro" id="IPR051084">
    <property type="entry name" value="H+-coupled_symporters"/>
</dbReference>
<dbReference type="PROSITE" id="PS50850">
    <property type="entry name" value="MFS"/>
    <property type="match status" value="1"/>
</dbReference>
<protein>
    <submittedName>
        <fullName evidence="10">MFS transporter</fullName>
    </submittedName>
</protein>
<dbReference type="InterPro" id="IPR020846">
    <property type="entry name" value="MFS_dom"/>
</dbReference>
<comment type="subcellular location">
    <subcellularLocation>
        <location evidence="1">Cell inner membrane</location>
        <topology evidence="1">Multi-pass membrane protein</topology>
    </subcellularLocation>
</comment>
<evidence type="ECO:0000256" key="4">
    <source>
        <dbReference type="ARBA" id="ARBA00022692"/>
    </source>
</evidence>
<evidence type="ECO:0000313" key="10">
    <source>
        <dbReference type="EMBL" id="GAA5253078.1"/>
    </source>
</evidence>
<sequence>MTACTRADKATIASLTKQQKEAVGLLSIGTFLEYFDLMLYVHMAVLLNELFFPKTDSFGTSLQGAFAFCSVFVLRPVGAFIFGYIGDHIGRKTIVVFTTFVMSISCVIMATVPTYAQIGIAASVIVTICRMLQGISSMGEIIGAEIYLTEMVKPPAQYPVVMLIAIFSILGGTAALAIAFVTTYYNLNWRIAFWIGAGIALVGSIARTALKESKDFADAKRQLEDIMQKLQVNINTLQNDPILHAPVKKHAIIGLFLIQCGWPMCFYLAYIYSGNILKNQFGYKPEEIIHHNFYVSIINLLGYIFLMYLSCRIHPLKILKAKVLIFFPVALFYPYIWNYINSPVDVFLLQSFIILFVLSTNPATPIFYKHISIFKRVTYGGWIYAVSRAIMHITTSFGIIYAEQYLGQWGVSIIIIPTIIGYGLGVFYFVKLEKEAGTYHNIAHNPSALA</sequence>
<evidence type="ECO:0000256" key="8">
    <source>
        <dbReference type="SAM" id="Phobius"/>
    </source>
</evidence>
<gene>
    <name evidence="10" type="ORF">KNCP2_13660</name>
</gene>
<feature type="transmembrane region" description="Helical" evidence="8">
    <location>
        <begin position="346"/>
        <end position="368"/>
    </location>
</feature>
<keyword evidence="4 8" id="KW-0812">Transmembrane</keyword>
<dbReference type="RefSeq" id="WP_412708669.1">
    <property type="nucleotide sequence ID" value="NZ_BAABMM010000044.1"/>
</dbReference>
<organism evidence="10 11">
    <name type="scientific">Candidatus Rickettsia kedanie</name>
    <dbReference type="NCBI Taxonomy" id="3115352"/>
    <lineage>
        <taxon>Bacteria</taxon>
        <taxon>Pseudomonadati</taxon>
        <taxon>Pseudomonadota</taxon>
        <taxon>Alphaproteobacteria</taxon>
        <taxon>Rickettsiales</taxon>
        <taxon>Rickettsiaceae</taxon>
        <taxon>Rickettsieae</taxon>
        <taxon>Rickettsia</taxon>
        <taxon>spotted fever group</taxon>
    </lineage>
</organism>
<evidence type="ECO:0000256" key="5">
    <source>
        <dbReference type="ARBA" id="ARBA00022847"/>
    </source>
</evidence>
<feature type="transmembrane region" description="Helical" evidence="8">
    <location>
        <begin position="118"/>
        <end position="148"/>
    </location>
</feature>
<evidence type="ECO:0000256" key="1">
    <source>
        <dbReference type="ARBA" id="ARBA00004429"/>
    </source>
</evidence>
<feature type="transmembrane region" description="Helical" evidence="8">
    <location>
        <begin position="293"/>
        <end position="311"/>
    </location>
</feature>
<dbReference type="InterPro" id="IPR011701">
    <property type="entry name" value="MFS"/>
</dbReference>
<keyword evidence="3" id="KW-1003">Cell membrane</keyword>
<evidence type="ECO:0000313" key="11">
    <source>
        <dbReference type="Proteomes" id="UP001628124"/>
    </source>
</evidence>
<evidence type="ECO:0000256" key="6">
    <source>
        <dbReference type="ARBA" id="ARBA00022989"/>
    </source>
</evidence>
<dbReference type="PANTHER" id="PTHR43528:SF1">
    <property type="entry name" value="ALPHA-KETOGLUTARATE PERMEASE"/>
    <property type="match status" value="1"/>
</dbReference>
<comment type="caution">
    <text evidence="10">The sequence shown here is derived from an EMBL/GenBank/DDBJ whole genome shotgun (WGS) entry which is preliminary data.</text>
</comment>
<feature type="transmembrane region" description="Helical" evidence="8">
    <location>
        <begin position="251"/>
        <end position="273"/>
    </location>
</feature>
<evidence type="ECO:0000256" key="7">
    <source>
        <dbReference type="ARBA" id="ARBA00023136"/>
    </source>
</evidence>
<accession>A0ABP9TW62</accession>
<keyword evidence="11" id="KW-1185">Reference proteome</keyword>
<dbReference type="Proteomes" id="UP001628124">
    <property type="component" value="Unassembled WGS sequence"/>
</dbReference>
<feature type="transmembrane region" description="Helical" evidence="8">
    <location>
        <begin position="408"/>
        <end position="430"/>
    </location>
</feature>
<feature type="transmembrane region" description="Helical" evidence="8">
    <location>
        <begin position="93"/>
        <end position="112"/>
    </location>
</feature>
<keyword evidence="2" id="KW-0813">Transport</keyword>
<feature type="transmembrane region" description="Helical" evidence="8">
    <location>
        <begin position="323"/>
        <end position="340"/>
    </location>
</feature>
<keyword evidence="7 8" id="KW-0472">Membrane</keyword>
<evidence type="ECO:0000259" key="9">
    <source>
        <dbReference type="PROSITE" id="PS50850"/>
    </source>
</evidence>
<feature type="transmembrane region" description="Helical" evidence="8">
    <location>
        <begin position="380"/>
        <end position="402"/>
    </location>
</feature>
<feature type="domain" description="Major facilitator superfamily (MFS) profile" evidence="9">
    <location>
        <begin position="22"/>
        <end position="435"/>
    </location>
</feature>
<dbReference type="Pfam" id="PF07690">
    <property type="entry name" value="MFS_1"/>
    <property type="match status" value="1"/>
</dbReference>
<feature type="transmembrane region" description="Helical" evidence="8">
    <location>
        <begin position="191"/>
        <end position="210"/>
    </location>
</feature>
<dbReference type="Gene3D" id="1.20.1250.20">
    <property type="entry name" value="MFS general substrate transporter like domains"/>
    <property type="match status" value="1"/>
</dbReference>
<dbReference type="SUPFAM" id="SSF103473">
    <property type="entry name" value="MFS general substrate transporter"/>
    <property type="match status" value="1"/>
</dbReference>
<feature type="transmembrane region" description="Helical" evidence="8">
    <location>
        <begin position="65"/>
        <end position="86"/>
    </location>
</feature>
<reference evidence="10 11" key="1">
    <citation type="journal article" date="2024" name="Microbiol. Immunol.">
        <title>Discovery of a novel spotted fever group Rickettsia, 'Candidatus Rickettsia kedanie,' in unfed larval chigger mites, Leptotrombidium scutellare.</title>
        <authorList>
            <person name="Ogawa M."/>
            <person name="Matsutani M."/>
            <person name="Katayama T."/>
            <person name="Takada N."/>
            <person name="Noda S."/>
            <person name="Takahashi M."/>
            <person name="Kageyama D."/>
            <person name="Hanaoka N."/>
            <person name="Ebihara H."/>
        </authorList>
    </citation>
    <scope>NUCLEOTIDE SEQUENCE [LARGE SCALE GENOMIC DNA]</scope>
    <source>
        <strain evidence="10 11">KNCP2-13</strain>
    </source>
</reference>
<dbReference type="InterPro" id="IPR036259">
    <property type="entry name" value="MFS_trans_sf"/>
</dbReference>